<evidence type="ECO:0000313" key="2">
    <source>
        <dbReference type="EMBL" id="QFG68983.1"/>
    </source>
</evidence>
<dbReference type="RefSeq" id="WP_158061369.1">
    <property type="nucleotide sequence ID" value="NZ_CP044427.1"/>
</dbReference>
<feature type="region of interest" description="Disordered" evidence="1">
    <location>
        <begin position="157"/>
        <end position="180"/>
    </location>
</feature>
<dbReference type="OrthoDB" id="4868202at2"/>
<name>A0A5J6V7C9_9MICO</name>
<dbReference type="KEGG" id="serw:FY030_09940"/>
<organism evidence="2 3">
    <name type="scientific">Ornithinimicrobium pratense</name>
    <dbReference type="NCBI Taxonomy" id="2593973"/>
    <lineage>
        <taxon>Bacteria</taxon>
        <taxon>Bacillati</taxon>
        <taxon>Actinomycetota</taxon>
        <taxon>Actinomycetes</taxon>
        <taxon>Micrococcales</taxon>
        <taxon>Ornithinimicrobiaceae</taxon>
        <taxon>Ornithinimicrobium</taxon>
    </lineage>
</organism>
<evidence type="ECO:0000313" key="3">
    <source>
        <dbReference type="Proteomes" id="UP000326546"/>
    </source>
</evidence>
<evidence type="ECO:0000256" key="1">
    <source>
        <dbReference type="SAM" id="MobiDB-lite"/>
    </source>
</evidence>
<gene>
    <name evidence="2" type="ORF">FY030_09940</name>
</gene>
<dbReference type="SUPFAM" id="SSF48452">
    <property type="entry name" value="TPR-like"/>
    <property type="match status" value="1"/>
</dbReference>
<protein>
    <recommendedName>
        <fullName evidence="4">Tetratricopeptide repeat protein</fullName>
    </recommendedName>
</protein>
<accession>A0A5J6V7C9</accession>
<dbReference type="InterPro" id="IPR011990">
    <property type="entry name" value="TPR-like_helical_dom_sf"/>
</dbReference>
<evidence type="ECO:0008006" key="4">
    <source>
        <dbReference type="Google" id="ProtNLM"/>
    </source>
</evidence>
<dbReference type="EMBL" id="CP044427">
    <property type="protein sequence ID" value="QFG68983.1"/>
    <property type="molecule type" value="Genomic_DNA"/>
</dbReference>
<dbReference type="Proteomes" id="UP000326546">
    <property type="component" value="Chromosome"/>
</dbReference>
<proteinExistence type="predicted"/>
<sequence>MQVYGGGEFPAYIIDEETLREELLSEEDTQEWLEETPEDPHAVSFWRMLGELDRALTVGEAALADQEPMAPGWAAAAVRLAHVHHWRTEYAEAHELLTAAEEVFARSGDDGGPDLRMLAFVRQHRAKALFDEGRLAQAEEQAVAALRLRQELGEPEGVLASSQQTVARIRRARDRPATGG</sequence>
<dbReference type="Gene3D" id="1.25.40.10">
    <property type="entry name" value="Tetratricopeptide repeat domain"/>
    <property type="match status" value="1"/>
</dbReference>
<keyword evidence="3" id="KW-1185">Reference proteome</keyword>
<reference evidence="2 3" key="1">
    <citation type="submission" date="2019-09" db="EMBL/GenBank/DDBJ databases">
        <title>Serinicoccus pratensis sp. nov., isolated from meadow soil.</title>
        <authorList>
            <person name="Zhang W."/>
        </authorList>
    </citation>
    <scope>NUCLEOTIDE SEQUENCE [LARGE SCALE GENOMIC DNA]</scope>
    <source>
        <strain evidence="2 3">W204</strain>
    </source>
</reference>
<dbReference type="AlphaFoldDB" id="A0A5J6V7C9"/>